<dbReference type="OrthoDB" id="5364171at2759"/>
<gene>
    <name evidence="1" type="ORF">DERYTH_LOCUS2910</name>
</gene>
<reference evidence="1" key="1">
    <citation type="submission" date="2021-06" db="EMBL/GenBank/DDBJ databases">
        <authorList>
            <person name="Kallberg Y."/>
            <person name="Tangrot J."/>
            <person name="Rosling A."/>
        </authorList>
    </citation>
    <scope>NUCLEOTIDE SEQUENCE</scope>
    <source>
        <strain evidence="1">MA453B</strain>
    </source>
</reference>
<dbReference type="AlphaFoldDB" id="A0A9N8ZMJ0"/>
<dbReference type="EMBL" id="CAJVPY010000970">
    <property type="protein sequence ID" value="CAG8501201.1"/>
    <property type="molecule type" value="Genomic_DNA"/>
</dbReference>
<dbReference type="Proteomes" id="UP000789405">
    <property type="component" value="Unassembled WGS sequence"/>
</dbReference>
<evidence type="ECO:0000313" key="2">
    <source>
        <dbReference type="Proteomes" id="UP000789405"/>
    </source>
</evidence>
<comment type="caution">
    <text evidence="1">The sequence shown here is derived from an EMBL/GenBank/DDBJ whole genome shotgun (WGS) entry which is preliminary data.</text>
</comment>
<proteinExistence type="predicted"/>
<sequence>MNKLNVSSEWYTLETDGDVLTFIDGVHENEQKEYRSESFWLLLDDVGGRNMPIIPKQTFLLKLNKITTYYMLLLTMNLLCRREEAIHSILTISTTDSKYLDRVYYKQT</sequence>
<name>A0A9N8ZMJ0_9GLOM</name>
<accession>A0A9N8ZMJ0</accession>
<protein>
    <submittedName>
        <fullName evidence="1">1955_t:CDS:1</fullName>
    </submittedName>
</protein>
<evidence type="ECO:0000313" key="1">
    <source>
        <dbReference type="EMBL" id="CAG8501201.1"/>
    </source>
</evidence>
<keyword evidence="2" id="KW-1185">Reference proteome</keyword>
<organism evidence="1 2">
    <name type="scientific">Dentiscutata erythropus</name>
    <dbReference type="NCBI Taxonomy" id="1348616"/>
    <lineage>
        <taxon>Eukaryota</taxon>
        <taxon>Fungi</taxon>
        <taxon>Fungi incertae sedis</taxon>
        <taxon>Mucoromycota</taxon>
        <taxon>Glomeromycotina</taxon>
        <taxon>Glomeromycetes</taxon>
        <taxon>Diversisporales</taxon>
        <taxon>Gigasporaceae</taxon>
        <taxon>Dentiscutata</taxon>
    </lineage>
</organism>